<dbReference type="InterPro" id="IPR050204">
    <property type="entry name" value="AraC_XylS_family_regulators"/>
</dbReference>
<dbReference type="PANTHER" id="PTHR46796">
    <property type="entry name" value="HTH-TYPE TRANSCRIPTIONAL ACTIVATOR RHAS-RELATED"/>
    <property type="match status" value="1"/>
</dbReference>
<dbReference type="InterPro" id="IPR009057">
    <property type="entry name" value="Homeodomain-like_sf"/>
</dbReference>
<comment type="caution">
    <text evidence="5">The sequence shown here is derived from an EMBL/GenBank/DDBJ whole genome shotgun (WGS) entry which is preliminary data.</text>
</comment>
<dbReference type="EMBL" id="RKHK01000001">
    <property type="protein sequence ID" value="ROR74064.1"/>
    <property type="molecule type" value="Genomic_DNA"/>
</dbReference>
<accession>A0A3N2BG73</accession>
<evidence type="ECO:0000256" key="3">
    <source>
        <dbReference type="ARBA" id="ARBA00023163"/>
    </source>
</evidence>
<dbReference type="Pfam" id="PF12833">
    <property type="entry name" value="HTH_18"/>
    <property type="match status" value="1"/>
</dbReference>
<keyword evidence="3" id="KW-0804">Transcription</keyword>
<dbReference type="PROSITE" id="PS01124">
    <property type="entry name" value="HTH_ARAC_FAMILY_2"/>
    <property type="match status" value="1"/>
</dbReference>
<dbReference type="InterPro" id="IPR018060">
    <property type="entry name" value="HTH_AraC"/>
</dbReference>
<dbReference type="InterPro" id="IPR032783">
    <property type="entry name" value="AraC_lig"/>
</dbReference>
<dbReference type="GO" id="GO:0043565">
    <property type="term" value="F:sequence-specific DNA binding"/>
    <property type="evidence" value="ECO:0007669"/>
    <property type="project" value="InterPro"/>
</dbReference>
<dbReference type="Pfam" id="PF12852">
    <property type="entry name" value="Cupin_6"/>
    <property type="match status" value="1"/>
</dbReference>
<feature type="domain" description="HTH araC/xylS-type" evidence="4">
    <location>
        <begin position="213"/>
        <end position="311"/>
    </location>
</feature>
<sequence>MDALTNMLNEFRSAGALLGKSLMTPPWSVRFTEGASMTLVTMLRGEGWVVPDGAPPVRLQHRDVAIVQGPTSFTLASEIDSTVDVLYVLTEDGVCTDGTGSVLTDEICLDVRTCGTRLDAEHALLTGSFTLTGRVAERLLASFPRVLVVPHHEQRSAALKLLEAELVRDEPGQQAVLGRFLDLVLIGTLRDWLALPGSAVPGWHRASADPVVGAALAAIHDDPARPWTVESLARTARASRATFARQFAEVIGEPPIAYLTGWRLCLAADLLERSEDTVESIARQVGYSSAYALSTAFTRQFDIRPSRYRTMMAGAASI</sequence>
<evidence type="ECO:0000256" key="2">
    <source>
        <dbReference type="ARBA" id="ARBA00023125"/>
    </source>
</evidence>
<organism evidence="5 6">
    <name type="scientific">Bogoriella caseilytica</name>
    <dbReference type="NCBI Taxonomy" id="56055"/>
    <lineage>
        <taxon>Bacteria</taxon>
        <taxon>Bacillati</taxon>
        <taxon>Actinomycetota</taxon>
        <taxon>Actinomycetes</taxon>
        <taxon>Micrococcales</taxon>
        <taxon>Bogoriellaceae</taxon>
        <taxon>Bogoriella</taxon>
    </lineage>
</organism>
<evidence type="ECO:0000256" key="1">
    <source>
        <dbReference type="ARBA" id="ARBA00023015"/>
    </source>
</evidence>
<dbReference type="AlphaFoldDB" id="A0A3N2BG73"/>
<keyword evidence="2 5" id="KW-0238">DNA-binding</keyword>
<gene>
    <name evidence="5" type="ORF">EDD31_2461</name>
</gene>
<evidence type="ECO:0000313" key="6">
    <source>
        <dbReference type="Proteomes" id="UP000280668"/>
    </source>
</evidence>
<dbReference type="SUPFAM" id="SSF46689">
    <property type="entry name" value="Homeodomain-like"/>
    <property type="match status" value="2"/>
</dbReference>
<name>A0A3N2BG73_9MICO</name>
<protein>
    <submittedName>
        <fullName evidence="5">AraC-like DNA-binding protein</fullName>
    </submittedName>
</protein>
<dbReference type="GO" id="GO:0003700">
    <property type="term" value="F:DNA-binding transcription factor activity"/>
    <property type="evidence" value="ECO:0007669"/>
    <property type="project" value="InterPro"/>
</dbReference>
<proteinExistence type="predicted"/>
<dbReference type="Gene3D" id="1.10.10.60">
    <property type="entry name" value="Homeodomain-like"/>
    <property type="match status" value="2"/>
</dbReference>
<evidence type="ECO:0000313" key="5">
    <source>
        <dbReference type="EMBL" id="ROR74064.1"/>
    </source>
</evidence>
<reference evidence="5 6" key="1">
    <citation type="submission" date="2018-11" db="EMBL/GenBank/DDBJ databases">
        <title>Sequencing the genomes of 1000 actinobacteria strains.</title>
        <authorList>
            <person name="Klenk H.-P."/>
        </authorList>
    </citation>
    <scope>NUCLEOTIDE SEQUENCE [LARGE SCALE GENOMIC DNA]</scope>
    <source>
        <strain evidence="5 6">DSM 11294</strain>
    </source>
</reference>
<evidence type="ECO:0000259" key="4">
    <source>
        <dbReference type="PROSITE" id="PS01124"/>
    </source>
</evidence>
<keyword evidence="6" id="KW-1185">Reference proteome</keyword>
<dbReference type="SMART" id="SM00342">
    <property type="entry name" value="HTH_ARAC"/>
    <property type="match status" value="1"/>
</dbReference>
<dbReference type="RefSeq" id="WP_123304402.1">
    <property type="nucleotide sequence ID" value="NZ_RKHK01000001.1"/>
</dbReference>
<dbReference type="Proteomes" id="UP000280668">
    <property type="component" value="Unassembled WGS sequence"/>
</dbReference>
<keyword evidence="1" id="KW-0805">Transcription regulation</keyword>
<dbReference type="OrthoDB" id="241790at2"/>
<dbReference type="PANTHER" id="PTHR46796:SF13">
    <property type="entry name" value="HTH-TYPE TRANSCRIPTIONAL ACTIVATOR RHAS"/>
    <property type="match status" value="1"/>
</dbReference>